<feature type="region of interest" description="Disordered" evidence="1">
    <location>
        <begin position="126"/>
        <end position="145"/>
    </location>
</feature>
<dbReference type="Proteomes" id="UP001187471">
    <property type="component" value="Unassembled WGS sequence"/>
</dbReference>
<dbReference type="EMBL" id="JAVXUO010000105">
    <property type="protein sequence ID" value="KAK2995407.1"/>
    <property type="molecule type" value="Genomic_DNA"/>
</dbReference>
<proteinExistence type="predicted"/>
<evidence type="ECO:0000313" key="3">
    <source>
        <dbReference type="Proteomes" id="UP001187471"/>
    </source>
</evidence>
<accession>A0AA88RTM0</accession>
<protein>
    <submittedName>
        <fullName evidence="2">Uncharacterized protein</fullName>
    </submittedName>
</protein>
<evidence type="ECO:0000313" key="2">
    <source>
        <dbReference type="EMBL" id="KAK2995407.1"/>
    </source>
</evidence>
<sequence length="274" mass="30470">MGGPSLLRSVRLWITGTNVVEWNSRRVTRSTVPRCEVQVVMITPGYALAPLTGTPEPANACENPGRSVLHSSDRSSGAGKEAFIQNSKSGLLRLEGKRDGSSAFGDYTPPLPAMVGRRILPLKKEKRLYNLKSQNPKSSQSKPDMKGLEAPAISLLDGNKQWGSKKCEHFQNLGFRRRRNYCNSPMSIPILEACKKRKPRPNLYGFKTFGYPGCPIDLSGPLRGNIRIFLQECAELEDYNVEGIPTWCTLLVKEDSGFVVPLYTIEESVEQILE</sequence>
<keyword evidence="3" id="KW-1185">Reference proteome</keyword>
<gene>
    <name evidence="2" type="ORF">RJ640_029039</name>
</gene>
<dbReference type="AlphaFoldDB" id="A0AA88RTM0"/>
<feature type="region of interest" description="Disordered" evidence="1">
    <location>
        <begin position="57"/>
        <end position="81"/>
    </location>
</feature>
<reference evidence="2" key="1">
    <citation type="submission" date="2022-12" db="EMBL/GenBank/DDBJ databases">
        <title>Draft genome assemblies for two species of Escallonia (Escalloniales).</title>
        <authorList>
            <person name="Chanderbali A."/>
            <person name="Dervinis C."/>
            <person name="Anghel I."/>
            <person name="Soltis D."/>
            <person name="Soltis P."/>
            <person name="Zapata F."/>
        </authorList>
    </citation>
    <scope>NUCLEOTIDE SEQUENCE</scope>
    <source>
        <strain evidence="2">UCBG92.1500</strain>
        <tissue evidence="2">Leaf</tissue>
    </source>
</reference>
<name>A0AA88RTM0_9ASTE</name>
<organism evidence="2 3">
    <name type="scientific">Escallonia rubra</name>
    <dbReference type="NCBI Taxonomy" id="112253"/>
    <lineage>
        <taxon>Eukaryota</taxon>
        <taxon>Viridiplantae</taxon>
        <taxon>Streptophyta</taxon>
        <taxon>Embryophyta</taxon>
        <taxon>Tracheophyta</taxon>
        <taxon>Spermatophyta</taxon>
        <taxon>Magnoliopsida</taxon>
        <taxon>eudicotyledons</taxon>
        <taxon>Gunneridae</taxon>
        <taxon>Pentapetalae</taxon>
        <taxon>asterids</taxon>
        <taxon>campanulids</taxon>
        <taxon>Escalloniales</taxon>
        <taxon>Escalloniaceae</taxon>
        <taxon>Escallonia</taxon>
    </lineage>
</organism>
<comment type="caution">
    <text evidence="2">The sequence shown here is derived from an EMBL/GenBank/DDBJ whole genome shotgun (WGS) entry which is preliminary data.</text>
</comment>
<evidence type="ECO:0000256" key="1">
    <source>
        <dbReference type="SAM" id="MobiDB-lite"/>
    </source>
</evidence>
<feature type="compositionally biased region" description="Low complexity" evidence="1">
    <location>
        <begin position="132"/>
        <end position="142"/>
    </location>
</feature>